<dbReference type="EMBL" id="CP034687">
    <property type="protein sequence ID" value="AZS88830.1"/>
    <property type="molecule type" value="Genomic_DNA"/>
</dbReference>
<protein>
    <submittedName>
        <fullName evidence="2">Uncharacterized protein</fullName>
    </submittedName>
</protein>
<keyword evidence="5" id="KW-1185">Reference proteome</keyword>
<evidence type="ECO:0000313" key="5">
    <source>
        <dbReference type="Proteomes" id="UP000501753"/>
    </source>
</evidence>
<proteinExistence type="predicted"/>
<name>A0A3Q9KTB6_STRGD</name>
<reference evidence="2 4" key="2">
    <citation type="submission" date="2018-12" db="EMBL/GenBank/DDBJ databases">
        <title>Streptomyces griseoviridis F1-27 complete genome.</title>
        <authorList>
            <person name="Mariita R.M."/>
            <person name="Sello J.K."/>
        </authorList>
    </citation>
    <scope>NUCLEOTIDE SEQUENCE [LARGE SCALE GENOMIC DNA]</scope>
    <source>
        <strain evidence="2 4">F1-27</strain>
    </source>
</reference>
<dbReference type="AlphaFoldDB" id="A0A3Q9KTB6"/>
<dbReference type="Proteomes" id="UP000501753">
    <property type="component" value="Chromosome"/>
</dbReference>
<reference evidence="3 5" key="1">
    <citation type="submission" date="2018-04" db="EMBL/GenBank/DDBJ databases">
        <title>Complete genome sequences of Streptomyces griseoviridis K61 and characterization of antagonistic properties of biological control agents.</title>
        <authorList>
            <person name="Mariita R.M."/>
            <person name="Sello J.K."/>
        </authorList>
    </citation>
    <scope>NUCLEOTIDE SEQUENCE [LARGE SCALE GENOMIC DNA]</scope>
    <source>
        <strain evidence="3 5">K61</strain>
    </source>
</reference>
<accession>A0A3Q9KTB6</accession>
<gene>
    <name evidence="3" type="ORF">DDJ31_04490</name>
    <name evidence="2" type="ORF">ELQ87_34775</name>
</gene>
<organism evidence="2 4">
    <name type="scientific">Streptomyces griseoviridis</name>
    <dbReference type="NCBI Taxonomy" id="45398"/>
    <lineage>
        <taxon>Bacteria</taxon>
        <taxon>Bacillati</taxon>
        <taxon>Actinomycetota</taxon>
        <taxon>Actinomycetes</taxon>
        <taxon>Kitasatosporales</taxon>
        <taxon>Streptomycetaceae</taxon>
        <taxon>Streptomyces</taxon>
    </lineage>
</organism>
<sequence length="71" mass="7989">MTGSWWRGPPWCGAAWTTCREPRRGASGRRPPAAVPRRPPPEHRPNTPTDPDGMPPECRRKANGTQDGFRR</sequence>
<dbReference type="EMBL" id="CP029078">
    <property type="protein sequence ID" value="QCN84331.1"/>
    <property type="molecule type" value="Genomic_DNA"/>
</dbReference>
<feature type="region of interest" description="Disordered" evidence="1">
    <location>
        <begin position="16"/>
        <end position="71"/>
    </location>
</feature>
<evidence type="ECO:0000313" key="3">
    <source>
        <dbReference type="EMBL" id="QCN84331.1"/>
    </source>
</evidence>
<dbReference type="KEGG" id="sgd:ELQ87_34775"/>
<dbReference type="Proteomes" id="UP000271291">
    <property type="component" value="Chromosome"/>
</dbReference>
<evidence type="ECO:0000256" key="1">
    <source>
        <dbReference type="SAM" id="MobiDB-lite"/>
    </source>
</evidence>
<evidence type="ECO:0000313" key="2">
    <source>
        <dbReference type="EMBL" id="AZS88830.1"/>
    </source>
</evidence>
<evidence type="ECO:0000313" key="4">
    <source>
        <dbReference type="Proteomes" id="UP000271291"/>
    </source>
</evidence>